<dbReference type="GO" id="GO:0000976">
    <property type="term" value="F:transcription cis-regulatory region binding"/>
    <property type="evidence" value="ECO:0007669"/>
    <property type="project" value="TreeGrafter"/>
</dbReference>
<organism evidence="9 10">
    <name type="scientific">Tessaracoccus antarcticus</name>
    <dbReference type="NCBI Taxonomy" id="2479848"/>
    <lineage>
        <taxon>Bacteria</taxon>
        <taxon>Bacillati</taxon>
        <taxon>Actinomycetota</taxon>
        <taxon>Actinomycetes</taxon>
        <taxon>Propionibacteriales</taxon>
        <taxon>Propionibacteriaceae</taxon>
        <taxon>Tessaracoccus</taxon>
    </lineage>
</organism>
<dbReference type="GO" id="GO:0000156">
    <property type="term" value="F:phosphorelay response regulator activity"/>
    <property type="evidence" value="ECO:0007669"/>
    <property type="project" value="TreeGrafter"/>
</dbReference>
<evidence type="ECO:0000313" key="10">
    <source>
        <dbReference type="Proteomes" id="UP000275256"/>
    </source>
</evidence>
<dbReference type="AlphaFoldDB" id="A0A3M0GUX8"/>
<evidence type="ECO:0000256" key="1">
    <source>
        <dbReference type="ARBA" id="ARBA00022553"/>
    </source>
</evidence>
<sequence length="217" mass="23846">MGSVLFVSPGATIPGALSLLNHATSAVATTPEAIARMDAADVLVVDGRDDLVWARAVTTTLRAARADVAIMLLVPPNGVSLLGREWGFTDFVTDTSEPAEFDARIRMLMRSATDRQVLAFGPIRVDEAAYLATLSGDPLDLTYTEFELLRYLMANPGKVLTREVLLSQVWGYDYFGGTRTVDVHIRRLRAKLGQFDWYIGTVRNVGYRFTSARKGSE</sequence>
<evidence type="ECO:0000256" key="4">
    <source>
        <dbReference type="ARBA" id="ARBA00023125"/>
    </source>
</evidence>
<dbReference type="GO" id="GO:0005829">
    <property type="term" value="C:cytosol"/>
    <property type="evidence" value="ECO:0007669"/>
    <property type="project" value="TreeGrafter"/>
</dbReference>
<dbReference type="CDD" id="cd00383">
    <property type="entry name" value="trans_reg_C"/>
    <property type="match status" value="1"/>
</dbReference>
<gene>
    <name evidence="9" type="ORF">EAX62_00100</name>
</gene>
<evidence type="ECO:0000256" key="2">
    <source>
        <dbReference type="ARBA" id="ARBA00023012"/>
    </source>
</evidence>
<keyword evidence="1" id="KW-0597">Phosphoprotein</keyword>
<feature type="domain" description="OmpR/PhoB-type" evidence="8">
    <location>
        <begin position="115"/>
        <end position="211"/>
    </location>
</feature>
<keyword evidence="6" id="KW-0804">Transcription</keyword>
<reference evidence="9 10" key="1">
    <citation type="submission" date="2018-10" db="EMBL/GenBank/DDBJ databases">
        <title>Tessaracoccus antarcticuss sp. nov., isolated from sediment.</title>
        <authorList>
            <person name="Zhou L.Y."/>
            <person name="Du Z.J."/>
        </authorList>
    </citation>
    <scope>NUCLEOTIDE SEQUENCE [LARGE SCALE GENOMIC DNA]</scope>
    <source>
        <strain evidence="9 10">JDX10</strain>
    </source>
</reference>
<evidence type="ECO:0000256" key="3">
    <source>
        <dbReference type="ARBA" id="ARBA00023015"/>
    </source>
</evidence>
<protein>
    <submittedName>
        <fullName evidence="9">DNA-binding response regulator</fullName>
    </submittedName>
</protein>
<dbReference type="PROSITE" id="PS51755">
    <property type="entry name" value="OMPR_PHOB"/>
    <property type="match status" value="1"/>
</dbReference>
<keyword evidence="4 7" id="KW-0238">DNA-binding</keyword>
<evidence type="ECO:0000256" key="7">
    <source>
        <dbReference type="PROSITE-ProRule" id="PRU01091"/>
    </source>
</evidence>
<dbReference type="GO" id="GO:0032993">
    <property type="term" value="C:protein-DNA complex"/>
    <property type="evidence" value="ECO:0007669"/>
    <property type="project" value="TreeGrafter"/>
</dbReference>
<evidence type="ECO:0000313" key="9">
    <source>
        <dbReference type="EMBL" id="RMB61126.1"/>
    </source>
</evidence>
<name>A0A3M0GUX8_9ACTN</name>
<dbReference type="FunFam" id="1.10.10.10:FF:000216">
    <property type="entry name" value="DNA-binding response regulator"/>
    <property type="match status" value="1"/>
</dbReference>
<dbReference type="Gene3D" id="3.40.50.2300">
    <property type="match status" value="1"/>
</dbReference>
<dbReference type="SMART" id="SM00862">
    <property type="entry name" value="Trans_reg_C"/>
    <property type="match status" value="1"/>
</dbReference>
<dbReference type="PANTHER" id="PTHR48111">
    <property type="entry name" value="REGULATOR OF RPOS"/>
    <property type="match status" value="1"/>
</dbReference>
<dbReference type="Proteomes" id="UP000275256">
    <property type="component" value="Unassembled WGS sequence"/>
</dbReference>
<evidence type="ECO:0000259" key="8">
    <source>
        <dbReference type="PROSITE" id="PS51755"/>
    </source>
</evidence>
<dbReference type="InterPro" id="IPR049170">
    <property type="entry name" value="GlnR_N"/>
</dbReference>
<keyword evidence="5" id="KW-0010">Activator</keyword>
<dbReference type="InterPro" id="IPR036388">
    <property type="entry name" value="WH-like_DNA-bd_sf"/>
</dbReference>
<dbReference type="Pfam" id="PF21695">
    <property type="entry name" value="GlnR_1st"/>
    <property type="match status" value="1"/>
</dbReference>
<keyword evidence="3" id="KW-0805">Transcription regulation</keyword>
<evidence type="ECO:0000256" key="5">
    <source>
        <dbReference type="ARBA" id="ARBA00023159"/>
    </source>
</evidence>
<dbReference type="Pfam" id="PF00486">
    <property type="entry name" value="Trans_reg_C"/>
    <property type="match status" value="1"/>
</dbReference>
<dbReference type="Gene3D" id="1.10.10.10">
    <property type="entry name" value="Winged helix-like DNA-binding domain superfamily/Winged helix DNA-binding domain"/>
    <property type="match status" value="1"/>
</dbReference>
<dbReference type="OrthoDB" id="5511894at2"/>
<dbReference type="InterPro" id="IPR016032">
    <property type="entry name" value="Sig_transdc_resp-reg_C-effctor"/>
</dbReference>
<evidence type="ECO:0000256" key="6">
    <source>
        <dbReference type="ARBA" id="ARBA00023163"/>
    </source>
</evidence>
<comment type="caution">
    <text evidence="9">The sequence shown here is derived from an EMBL/GenBank/DDBJ whole genome shotgun (WGS) entry which is preliminary data.</text>
</comment>
<keyword evidence="10" id="KW-1185">Reference proteome</keyword>
<dbReference type="GO" id="GO:0006355">
    <property type="term" value="P:regulation of DNA-templated transcription"/>
    <property type="evidence" value="ECO:0007669"/>
    <property type="project" value="InterPro"/>
</dbReference>
<dbReference type="RefSeq" id="WP_121899674.1">
    <property type="nucleotide sequence ID" value="NZ_REFW01000001.1"/>
</dbReference>
<dbReference type="InterPro" id="IPR001867">
    <property type="entry name" value="OmpR/PhoB-type_DNA-bd"/>
</dbReference>
<dbReference type="PANTHER" id="PTHR48111:SF16">
    <property type="entry name" value="TRANSCRIPTIONAL REGULATORY PROTEIN GLNR"/>
    <property type="match status" value="1"/>
</dbReference>
<dbReference type="InterPro" id="IPR039420">
    <property type="entry name" value="WalR-like"/>
</dbReference>
<keyword evidence="2" id="KW-0902">Two-component regulatory system</keyword>
<dbReference type="EMBL" id="REFW01000001">
    <property type="protein sequence ID" value="RMB61126.1"/>
    <property type="molecule type" value="Genomic_DNA"/>
</dbReference>
<accession>A0A3M0GUX8</accession>
<dbReference type="SUPFAM" id="SSF46894">
    <property type="entry name" value="C-terminal effector domain of the bipartite response regulators"/>
    <property type="match status" value="1"/>
</dbReference>
<feature type="DNA-binding region" description="OmpR/PhoB-type" evidence="7">
    <location>
        <begin position="115"/>
        <end position="211"/>
    </location>
</feature>
<proteinExistence type="predicted"/>